<evidence type="ECO:0000256" key="4">
    <source>
        <dbReference type="ARBA" id="ARBA00022840"/>
    </source>
</evidence>
<feature type="domain" description="Protein kinase" evidence="7">
    <location>
        <begin position="12"/>
        <end position="284"/>
    </location>
</feature>
<proteinExistence type="inferred from homology"/>
<dbReference type="InterPro" id="IPR045269">
    <property type="entry name" value="Atg1-like"/>
</dbReference>
<dbReference type="InterPro" id="IPR017441">
    <property type="entry name" value="Protein_kinase_ATP_BS"/>
</dbReference>
<dbReference type="InterPro" id="IPR008271">
    <property type="entry name" value="Ser/Thr_kinase_AS"/>
</dbReference>
<dbReference type="GO" id="GO:0004674">
    <property type="term" value="F:protein serine/threonine kinase activity"/>
    <property type="evidence" value="ECO:0007669"/>
    <property type="project" value="UniProtKB-KW"/>
</dbReference>
<dbReference type="GO" id="GO:0005829">
    <property type="term" value="C:cytosol"/>
    <property type="evidence" value="ECO:0007669"/>
    <property type="project" value="TreeGrafter"/>
</dbReference>
<dbReference type="GO" id="GO:0005776">
    <property type="term" value="C:autophagosome"/>
    <property type="evidence" value="ECO:0007669"/>
    <property type="project" value="TreeGrafter"/>
</dbReference>
<keyword evidence="4 5" id="KW-0067">ATP-binding</keyword>
<dbReference type="InterPro" id="IPR000719">
    <property type="entry name" value="Prot_kinase_dom"/>
</dbReference>
<evidence type="ECO:0000256" key="2">
    <source>
        <dbReference type="ARBA" id="ARBA00022741"/>
    </source>
</evidence>
<keyword evidence="3 8" id="KW-0418">Kinase</keyword>
<evidence type="ECO:0000256" key="6">
    <source>
        <dbReference type="RuleBase" id="RU000304"/>
    </source>
</evidence>
<keyword evidence="6" id="KW-0723">Serine/threonine-protein kinase</keyword>
<dbReference type="PROSITE" id="PS50011">
    <property type="entry name" value="PROTEIN_KINASE_DOM"/>
    <property type="match status" value="1"/>
</dbReference>
<protein>
    <submittedName>
        <fullName evidence="8">Serine/threonine-protein kinase ulk3</fullName>
    </submittedName>
</protein>
<dbReference type="PANTHER" id="PTHR24348">
    <property type="entry name" value="SERINE/THREONINE-PROTEIN KINASE UNC-51-RELATED"/>
    <property type="match status" value="1"/>
</dbReference>
<dbReference type="GO" id="GO:0016020">
    <property type="term" value="C:membrane"/>
    <property type="evidence" value="ECO:0007669"/>
    <property type="project" value="TreeGrafter"/>
</dbReference>
<sequence>MSSQKYPKGNKFKTSRIIGKGSFAIVYKGEIIDTDKICAVKEIDLKSTTIPPEKIFREIEVMQSIKHENAVELFFVEPKDYEKAEKIYLVMEFCDKGNLGTFLEERKKSNPLTLQEIQYIFKGIFKSLNHLFEKSMMHRDLKPENILLKEKTGSPFGYIIKLADFGFARELQETNLLDPKDLAMTICGTPLYMAPEVLSGKYTYKADLWSLGAIYYQVITGDPPFIALTFQELKKIFKQKTQKSLPEKLNVNVPQSCRDLIKGLLVTDPKLRIGINEVKKNSFLAGRNKEAKEILPIINQDNFKEKIQEIQTRIIYLQSFANEICLNNSYKALVLYLFAANYLKFSISETQKNFPEILKKEEVKPMINLYLEIFKKIEKLKTIIKLKIFQKNEEKIDSASKLIYERSVSLFEKAHFEWINSKSSFSLKKLEETKCLFEILYFDFYSKSQKKLSKKVLGWIKIIEFDLDSDSMN</sequence>
<dbReference type="Gene3D" id="1.10.510.10">
    <property type="entry name" value="Transferase(Phosphotransferase) domain 1"/>
    <property type="match status" value="1"/>
</dbReference>
<keyword evidence="1" id="KW-0808">Transferase</keyword>
<dbReference type="SMART" id="SM00220">
    <property type="entry name" value="S_TKc"/>
    <property type="match status" value="1"/>
</dbReference>
<dbReference type="Pfam" id="PF00069">
    <property type="entry name" value="Pkinase"/>
    <property type="match status" value="1"/>
</dbReference>
<accession>A0A9Q0L7A1</accession>
<evidence type="ECO:0000256" key="3">
    <source>
        <dbReference type="ARBA" id="ARBA00022777"/>
    </source>
</evidence>
<evidence type="ECO:0000256" key="5">
    <source>
        <dbReference type="PROSITE-ProRule" id="PRU10141"/>
    </source>
</evidence>
<organism evidence="8 9">
    <name type="scientific">Anaeramoeba ignava</name>
    <name type="common">Anaerobic marine amoeba</name>
    <dbReference type="NCBI Taxonomy" id="1746090"/>
    <lineage>
        <taxon>Eukaryota</taxon>
        <taxon>Metamonada</taxon>
        <taxon>Anaeramoebidae</taxon>
        <taxon>Anaeramoeba</taxon>
    </lineage>
</organism>
<name>A0A9Q0L7A1_ANAIG</name>
<keyword evidence="9" id="KW-1185">Reference proteome</keyword>
<comment type="caution">
    <text evidence="8">The sequence shown here is derived from an EMBL/GenBank/DDBJ whole genome shotgun (WGS) entry which is preliminary data.</text>
</comment>
<evidence type="ECO:0000256" key="1">
    <source>
        <dbReference type="ARBA" id="ARBA00022679"/>
    </source>
</evidence>
<dbReference type="InterPro" id="IPR011009">
    <property type="entry name" value="Kinase-like_dom_sf"/>
</dbReference>
<dbReference type="GO" id="GO:0005524">
    <property type="term" value="F:ATP binding"/>
    <property type="evidence" value="ECO:0007669"/>
    <property type="project" value="UniProtKB-UniRule"/>
</dbReference>
<keyword evidence="2 5" id="KW-0547">Nucleotide-binding</keyword>
<dbReference type="OrthoDB" id="346907at2759"/>
<evidence type="ECO:0000313" key="8">
    <source>
        <dbReference type="EMBL" id="KAJ5067671.1"/>
    </source>
</evidence>
<evidence type="ECO:0000313" key="9">
    <source>
        <dbReference type="Proteomes" id="UP001149090"/>
    </source>
</evidence>
<dbReference type="Proteomes" id="UP001149090">
    <property type="component" value="Unassembled WGS sequence"/>
</dbReference>
<dbReference type="PROSITE" id="PS00108">
    <property type="entry name" value="PROTEIN_KINASE_ST"/>
    <property type="match status" value="1"/>
</dbReference>
<dbReference type="AlphaFoldDB" id="A0A9Q0L7A1"/>
<gene>
    <name evidence="8" type="ORF">M0811_02859</name>
</gene>
<dbReference type="GO" id="GO:0000045">
    <property type="term" value="P:autophagosome assembly"/>
    <property type="evidence" value="ECO:0007669"/>
    <property type="project" value="TreeGrafter"/>
</dbReference>
<dbReference type="PROSITE" id="PS00107">
    <property type="entry name" value="PROTEIN_KINASE_ATP"/>
    <property type="match status" value="1"/>
</dbReference>
<dbReference type="GO" id="GO:0000407">
    <property type="term" value="C:phagophore assembly site"/>
    <property type="evidence" value="ECO:0007669"/>
    <property type="project" value="TreeGrafter"/>
</dbReference>
<feature type="binding site" evidence="5">
    <location>
        <position position="41"/>
    </location>
    <ligand>
        <name>ATP</name>
        <dbReference type="ChEBI" id="CHEBI:30616"/>
    </ligand>
</feature>
<reference evidence="8" key="1">
    <citation type="submission" date="2022-10" db="EMBL/GenBank/DDBJ databases">
        <title>Novel sulphate-reducing endosymbionts in the free-living metamonad Anaeramoeba.</title>
        <authorList>
            <person name="Jerlstrom-Hultqvist J."/>
            <person name="Cepicka I."/>
            <person name="Gallot-Lavallee L."/>
            <person name="Salas-Leiva D."/>
            <person name="Curtis B.A."/>
            <person name="Zahonova K."/>
            <person name="Pipaliya S."/>
            <person name="Dacks J."/>
            <person name="Roger A.J."/>
        </authorList>
    </citation>
    <scope>NUCLEOTIDE SEQUENCE</scope>
    <source>
        <strain evidence="8">BMAN</strain>
    </source>
</reference>
<dbReference type="SUPFAM" id="SSF56112">
    <property type="entry name" value="Protein kinase-like (PK-like)"/>
    <property type="match status" value="1"/>
</dbReference>
<evidence type="ECO:0000259" key="7">
    <source>
        <dbReference type="PROSITE" id="PS50011"/>
    </source>
</evidence>
<dbReference type="EMBL" id="JAPDFW010000125">
    <property type="protein sequence ID" value="KAJ5067671.1"/>
    <property type="molecule type" value="Genomic_DNA"/>
</dbReference>
<dbReference type="GO" id="GO:0010506">
    <property type="term" value="P:regulation of autophagy"/>
    <property type="evidence" value="ECO:0007669"/>
    <property type="project" value="InterPro"/>
</dbReference>
<comment type="similarity">
    <text evidence="6">Belongs to the protein kinase superfamily.</text>
</comment>
<dbReference type="PANTHER" id="PTHR24348:SF22">
    <property type="entry name" value="NON-SPECIFIC SERINE_THREONINE PROTEIN KINASE"/>
    <property type="match status" value="1"/>
</dbReference>